<reference evidence="1 2" key="1">
    <citation type="submission" date="2018-05" db="EMBL/GenBank/DDBJ databases">
        <title>Genomic Encyclopedia of Type Strains, Phase IV (KMG-IV): sequencing the most valuable type-strain genomes for metagenomic binning, comparative biology and taxonomic classification.</title>
        <authorList>
            <person name="Goeker M."/>
        </authorList>
    </citation>
    <scope>NUCLEOTIDE SEQUENCE [LARGE SCALE GENOMIC DNA]</scope>
    <source>
        <strain evidence="1 2">DSM 28816</strain>
    </source>
</reference>
<evidence type="ECO:0000313" key="1">
    <source>
        <dbReference type="EMBL" id="PXV89170.1"/>
    </source>
</evidence>
<sequence>MLANLEVYNYAGERRHETSFFMTNFATLLKKRTLIVR</sequence>
<organism evidence="1 2">
    <name type="scientific">Lachnotalea glycerini</name>
    <dbReference type="NCBI Taxonomy" id="1763509"/>
    <lineage>
        <taxon>Bacteria</taxon>
        <taxon>Bacillati</taxon>
        <taxon>Bacillota</taxon>
        <taxon>Clostridia</taxon>
        <taxon>Lachnospirales</taxon>
        <taxon>Lachnospiraceae</taxon>
        <taxon>Lachnotalea</taxon>
    </lineage>
</organism>
<evidence type="ECO:0000313" key="2">
    <source>
        <dbReference type="Proteomes" id="UP000247523"/>
    </source>
</evidence>
<accession>A0A318EKL1</accession>
<dbReference type="EMBL" id="QICS01000007">
    <property type="protein sequence ID" value="PXV89170.1"/>
    <property type="molecule type" value="Genomic_DNA"/>
</dbReference>
<name>A0A318EKL1_9FIRM</name>
<comment type="caution">
    <text evidence="1">The sequence shown here is derived from an EMBL/GenBank/DDBJ whole genome shotgun (WGS) entry which is preliminary data.</text>
</comment>
<protein>
    <submittedName>
        <fullName evidence="1">Uncharacterized protein</fullName>
    </submittedName>
</protein>
<dbReference type="Proteomes" id="UP000247523">
    <property type="component" value="Unassembled WGS sequence"/>
</dbReference>
<dbReference type="AlphaFoldDB" id="A0A318EKL1"/>
<proteinExistence type="predicted"/>
<gene>
    <name evidence="1" type="ORF">C8E03_107147</name>
</gene>